<dbReference type="AlphaFoldDB" id="A0A0K0DA87"/>
<evidence type="ECO:0000313" key="2">
    <source>
        <dbReference type="WBParaSite" id="ACAC_0000714801-mRNA-1"/>
    </source>
</evidence>
<organism evidence="1 2">
    <name type="scientific">Angiostrongylus cantonensis</name>
    <name type="common">Rat lungworm</name>
    <dbReference type="NCBI Taxonomy" id="6313"/>
    <lineage>
        <taxon>Eukaryota</taxon>
        <taxon>Metazoa</taxon>
        <taxon>Ecdysozoa</taxon>
        <taxon>Nematoda</taxon>
        <taxon>Chromadorea</taxon>
        <taxon>Rhabditida</taxon>
        <taxon>Rhabditina</taxon>
        <taxon>Rhabditomorpha</taxon>
        <taxon>Strongyloidea</taxon>
        <taxon>Metastrongylidae</taxon>
        <taxon>Angiostrongylus</taxon>
    </lineage>
</organism>
<sequence length="156" mass="17403">MFSGKKVKWNHFGKKYSFRISDYEMEYANLYDALMKKVHEARPDFEGAIAFIDHLGRQVVVNSDKTVRDALGQAKGKLKLHTTLIDGQIVSAAELAGRTTRSHSVPPTAVSLRSFTTTYHSFIRDRLFAISALNHLQLSAFLQSVSVVMINDSIGG</sequence>
<name>A0A0K0DA87_ANGCA</name>
<keyword evidence="1" id="KW-1185">Reference proteome</keyword>
<proteinExistence type="predicted"/>
<reference evidence="1" key="1">
    <citation type="submission" date="2012-09" db="EMBL/GenBank/DDBJ databases">
        <authorList>
            <person name="Martin A.A."/>
        </authorList>
    </citation>
    <scope>NUCLEOTIDE SEQUENCE</scope>
</reference>
<accession>A0A0K0DA87</accession>
<protein>
    <submittedName>
        <fullName evidence="2">DUF5678 domain-containing protein</fullName>
    </submittedName>
</protein>
<reference evidence="2" key="2">
    <citation type="submission" date="2017-02" db="UniProtKB">
        <authorList>
            <consortium name="WormBaseParasite"/>
        </authorList>
    </citation>
    <scope>IDENTIFICATION</scope>
</reference>
<evidence type="ECO:0000313" key="1">
    <source>
        <dbReference type="Proteomes" id="UP000035642"/>
    </source>
</evidence>
<dbReference type="WBParaSite" id="ACAC_0000714801-mRNA-1">
    <property type="protein sequence ID" value="ACAC_0000714801-mRNA-1"/>
    <property type="gene ID" value="ACAC_0000714801"/>
</dbReference>
<dbReference type="Proteomes" id="UP000035642">
    <property type="component" value="Unassembled WGS sequence"/>
</dbReference>